<dbReference type="SUPFAM" id="SSF47576">
    <property type="entry name" value="Calponin-homology domain, CH-domain"/>
    <property type="match status" value="1"/>
</dbReference>
<feature type="region of interest" description="Disordered" evidence="8">
    <location>
        <begin position="1451"/>
        <end position="1531"/>
    </location>
</feature>
<feature type="compositionally biased region" description="Polar residues" evidence="8">
    <location>
        <begin position="1255"/>
        <end position="1289"/>
    </location>
</feature>
<feature type="region of interest" description="Disordered" evidence="8">
    <location>
        <begin position="1670"/>
        <end position="1765"/>
    </location>
</feature>
<evidence type="ECO:0000259" key="9">
    <source>
        <dbReference type="PROSITE" id="PS50011"/>
    </source>
</evidence>
<name>A0A9P7XT96_9FUNG</name>
<evidence type="ECO:0000313" key="12">
    <source>
        <dbReference type="Proteomes" id="UP000707451"/>
    </source>
</evidence>
<evidence type="ECO:0000256" key="1">
    <source>
        <dbReference type="ARBA" id="ARBA00022679"/>
    </source>
</evidence>
<feature type="compositionally biased region" description="Low complexity" evidence="8">
    <location>
        <begin position="1549"/>
        <end position="1565"/>
    </location>
</feature>
<proteinExistence type="predicted"/>
<feature type="compositionally biased region" description="Polar residues" evidence="8">
    <location>
        <begin position="1451"/>
        <end position="1462"/>
    </location>
</feature>
<dbReference type="PANTHER" id="PTHR48016:SF4">
    <property type="entry name" value="PROTEIN KINASE DOMAIN-CONTAINING PROTEIN"/>
    <property type="match status" value="1"/>
</dbReference>
<feature type="compositionally biased region" description="Low complexity" evidence="8">
    <location>
        <begin position="1508"/>
        <end position="1531"/>
    </location>
</feature>
<reference evidence="11" key="1">
    <citation type="submission" date="2021-06" db="EMBL/GenBank/DDBJ databases">
        <title>Genome Sequence of Mortierella hyaline Strain SCG-10, a Cold-Adapted, Nitrate-Reducing Fungus Isolated from Soil in Minnesota, USA.</title>
        <authorList>
            <person name="Aldossari N."/>
        </authorList>
    </citation>
    <scope>NUCLEOTIDE SEQUENCE</scope>
    <source>
        <strain evidence="11">SCG-10</strain>
    </source>
</reference>
<dbReference type="SMART" id="SM00109">
    <property type="entry name" value="C1"/>
    <property type="match status" value="1"/>
</dbReference>
<evidence type="ECO:0000313" key="11">
    <source>
        <dbReference type="EMBL" id="KAG9066930.1"/>
    </source>
</evidence>
<dbReference type="PRINTS" id="PR00888">
    <property type="entry name" value="SM22CALPONIN"/>
</dbReference>
<feature type="compositionally biased region" description="Polar residues" evidence="8">
    <location>
        <begin position="167"/>
        <end position="186"/>
    </location>
</feature>
<feature type="region of interest" description="Disordered" evidence="8">
    <location>
        <begin position="500"/>
        <end position="542"/>
    </location>
</feature>
<dbReference type="GO" id="GO:0005737">
    <property type="term" value="C:cytoplasm"/>
    <property type="evidence" value="ECO:0007669"/>
    <property type="project" value="TreeGrafter"/>
</dbReference>
<keyword evidence="6 7" id="KW-0067">ATP-binding</keyword>
<feature type="compositionally biased region" description="Low complexity" evidence="8">
    <location>
        <begin position="1370"/>
        <end position="1384"/>
    </location>
</feature>
<feature type="domain" description="Phorbol-ester/DAG-type" evidence="10">
    <location>
        <begin position="1019"/>
        <end position="1066"/>
    </location>
</feature>
<keyword evidence="1" id="KW-0808">Transferase</keyword>
<dbReference type="CDD" id="cd06627">
    <property type="entry name" value="STKc_Cdc7_like"/>
    <property type="match status" value="1"/>
</dbReference>
<feature type="region of interest" description="Disordered" evidence="8">
    <location>
        <begin position="351"/>
        <end position="406"/>
    </location>
</feature>
<feature type="compositionally biased region" description="Polar residues" evidence="8">
    <location>
        <begin position="1189"/>
        <end position="1206"/>
    </location>
</feature>
<feature type="compositionally biased region" description="Low complexity" evidence="8">
    <location>
        <begin position="443"/>
        <end position="452"/>
    </location>
</feature>
<feature type="compositionally biased region" description="Polar residues" evidence="8">
    <location>
        <begin position="1604"/>
        <end position="1617"/>
    </location>
</feature>
<feature type="compositionally biased region" description="Low complexity" evidence="8">
    <location>
        <begin position="388"/>
        <end position="406"/>
    </location>
</feature>
<feature type="compositionally biased region" description="Low complexity" evidence="8">
    <location>
        <begin position="1733"/>
        <end position="1742"/>
    </location>
</feature>
<dbReference type="Gene3D" id="1.10.418.10">
    <property type="entry name" value="Calponin-like domain"/>
    <property type="match status" value="1"/>
</dbReference>
<dbReference type="InterPro" id="IPR036872">
    <property type="entry name" value="CH_dom_sf"/>
</dbReference>
<keyword evidence="4" id="KW-0418">Kinase</keyword>
<feature type="region of interest" description="Disordered" evidence="8">
    <location>
        <begin position="1"/>
        <end position="207"/>
    </location>
</feature>
<evidence type="ECO:0000256" key="8">
    <source>
        <dbReference type="SAM" id="MobiDB-lite"/>
    </source>
</evidence>
<dbReference type="GO" id="GO:0005524">
    <property type="term" value="F:ATP binding"/>
    <property type="evidence" value="ECO:0007669"/>
    <property type="project" value="UniProtKB-UniRule"/>
</dbReference>
<feature type="region of interest" description="Disordered" evidence="8">
    <location>
        <begin position="991"/>
        <end position="1021"/>
    </location>
</feature>
<dbReference type="InterPro" id="IPR017441">
    <property type="entry name" value="Protein_kinase_ATP_BS"/>
</dbReference>
<keyword evidence="12" id="KW-1185">Reference proteome</keyword>
<feature type="region of interest" description="Disordered" evidence="8">
    <location>
        <begin position="613"/>
        <end position="632"/>
    </location>
</feature>
<dbReference type="PROSITE" id="PS00108">
    <property type="entry name" value="PROTEIN_KINASE_ST"/>
    <property type="match status" value="1"/>
</dbReference>
<feature type="region of interest" description="Disordered" evidence="8">
    <location>
        <begin position="432"/>
        <end position="462"/>
    </location>
</feature>
<dbReference type="InterPro" id="IPR011009">
    <property type="entry name" value="Kinase-like_dom_sf"/>
</dbReference>
<dbReference type="InterPro" id="IPR003096">
    <property type="entry name" value="SM22_calponin"/>
</dbReference>
<feature type="compositionally biased region" description="Low complexity" evidence="8">
    <location>
        <begin position="1091"/>
        <end position="1106"/>
    </location>
</feature>
<dbReference type="InterPro" id="IPR002219">
    <property type="entry name" value="PKC_DAG/PE"/>
</dbReference>
<dbReference type="InterPro" id="IPR000719">
    <property type="entry name" value="Prot_kinase_dom"/>
</dbReference>
<keyword evidence="2" id="KW-0479">Metal-binding</keyword>
<dbReference type="InterPro" id="IPR046349">
    <property type="entry name" value="C1-like_sf"/>
</dbReference>
<protein>
    <submittedName>
        <fullName evidence="11">Uncharacterized protein</fullName>
    </submittedName>
</protein>
<dbReference type="SUPFAM" id="SSF56112">
    <property type="entry name" value="Protein kinase-like (PK-like)"/>
    <property type="match status" value="1"/>
</dbReference>
<evidence type="ECO:0000256" key="2">
    <source>
        <dbReference type="ARBA" id="ARBA00022723"/>
    </source>
</evidence>
<evidence type="ECO:0000256" key="7">
    <source>
        <dbReference type="PROSITE-ProRule" id="PRU10141"/>
    </source>
</evidence>
<feature type="compositionally biased region" description="Low complexity" evidence="8">
    <location>
        <begin position="1483"/>
        <end position="1493"/>
    </location>
</feature>
<feature type="compositionally biased region" description="Low complexity" evidence="8">
    <location>
        <begin position="1463"/>
        <end position="1475"/>
    </location>
</feature>
<accession>A0A9P7XT96</accession>
<dbReference type="Gene3D" id="1.10.510.10">
    <property type="entry name" value="Transferase(Phosphotransferase) domain 1"/>
    <property type="match status" value="1"/>
</dbReference>
<keyword evidence="5" id="KW-0862">Zinc</keyword>
<evidence type="ECO:0000259" key="10">
    <source>
        <dbReference type="PROSITE" id="PS50081"/>
    </source>
</evidence>
<keyword evidence="3 7" id="KW-0547">Nucleotide-binding</keyword>
<dbReference type="InterPro" id="IPR001715">
    <property type="entry name" value="CH_dom"/>
</dbReference>
<dbReference type="Pfam" id="PF00069">
    <property type="entry name" value="Pkinase"/>
    <property type="match status" value="1"/>
</dbReference>
<dbReference type="Gene3D" id="3.30.60.20">
    <property type="match status" value="1"/>
</dbReference>
<dbReference type="SMART" id="SM00220">
    <property type="entry name" value="S_TKc"/>
    <property type="match status" value="1"/>
</dbReference>
<feature type="region of interest" description="Disordered" evidence="8">
    <location>
        <begin position="1083"/>
        <end position="1408"/>
    </location>
</feature>
<feature type="compositionally biased region" description="Low complexity" evidence="8">
    <location>
        <begin position="1618"/>
        <end position="1629"/>
    </location>
</feature>
<dbReference type="PROSITE" id="PS50011">
    <property type="entry name" value="PROTEIN_KINASE_DOM"/>
    <property type="match status" value="1"/>
</dbReference>
<feature type="compositionally biased region" description="Basic and acidic residues" evidence="8">
    <location>
        <begin position="107"/>
        <end position="119"/>
    </location>
</feature>
<dbReference type="CDD" id="cd00029">
    <property type="entry name" value="C1"/>
    <property type="match status" value="1"/>
</dbReference>
<dbReference type="OrthoDB" id="8693905at2759"/>
<feature type="compositionally biased region" description="Polar residues" evidence="8">
    <location>
        <begin position="85"/>
        <end position="97"/>
    </location>
</feature>
<dbReference type="Pfam" id="PF00130">
    <property type="entry name" value="C1_1"/>
    <property type="match status" value="1"/>
</dbReference>
<dbReference type="PROSITE" id="PS00107">
    <property type="entry name" value="PROTEIN_KINASE_ATP"/>
    <property type="match status" value="1"/>
</dbReference>
<dbReference type="Proteomes" id="UP000707451">
    <property type="component" value="Unassembled WGS sequence"/>
</dbReference>
<dbReference type="PROSITE" id="PS50081">
    <property type="entry name" value="ZF_DAG_PE_2"/>
    <property type="match status" value="1"/>
</dbReference>
<feature type="compositionally biased region" description="Low complexity" evidence="8">
    <location>
        <begin position="954"/>
        <end position="972"/>
    </location>
</feature>
<dbReference type="InterPro" id="IPR050538">
    <property type="entry name" value="MAP_kinase_kinase_kinase"/>
</dbReference>
<feature type="binding site" evidence="7">
    <location>
        <position position="683"/>
    </location>
    <ligand>
        <name>ATP</name>
        <dbReference type="ChEBI" id="CHEBI:30616"/>
    </ligand>
</feature>
<evidence type="ECO:0000256" key="4">
    <source>
        <dbReference type="ARBA" id="ARBA00022777"/>
    </source>
</evidence>
<feature type="region of interest" description="Disordered" evidence="8">
    <location>
        <begin position="1546"/>
        <end position="1630"/>
    </location>
</feature>
<feature type="compositionally biased region" description="Basic and acidic residues" evidence="8">
    <location>
        <begin position="1132"/>
        <end position="1145"/>
    </location>
</feature>
<dbReference type="Pfam" id="PF00307">
    <property type="entry name" value="CH"/>
    <property type="match status" value="1"/>
</dbReference>
<evidence type="ECO:0000256" key="6">
    <source>
        <dbReference type="ARBA" id="ARBA00022840"/>
    </source>
</evidence>
<feature type="domain" description="Protein kinase" evidence="9">
    <location>
        <begin position="654"/>
        <end position="906"/>
    </location>
</feature>
<sequence>MTLNSTTTPSSFSSHKFSASSLQPTARYCTDTESARLPYSPASPPQQSRPDPAALRPNPGLGPGTPVTRLRSGSNPFLNRDSLLGPSSASSVFNTGVSAPPDSLLEAQRRAYRESRENSSRSGIPALASTDAGSRSYLNEPSSTSNRTRATPPPNPGAFRSSGGTEGTSYNSSGGTRTRALTSVDTSLPERPSYGTPMARDRSSTGSSNSFNTLANLVSPSTTFTSILDQTYYYIRQFVTVNIQLKCSIHYGFDSNIQYVVGRRLREQQLQDRFKAAQDFIERTVDWRIGCAQMENISNFLNAARQLGVQSSDLFQTVDLYEGKDMTQVVSTILTLERVVGGVARMIVKDKRPGPSPTVSAGSTPVDMLKVGGKTGAPALSRARSKTAHTPSTASTTASIRPSSSSYYAAQVRKLEEESIRFANGYDILESNSLKTRDRHQSTPTPRRGTPPSIREKVSRHPSLNDIVAGVEDMSFGSDDLNQSELDAETRREQRDLVFGRTTPSPFDPPASLPKSASGPLLTAEGRSSALDMTRRKKKSISLDPQAANAVMGGTGFREGYSPGSPGIMTHSASYSAISTLTGPGQVISLSFAKHHGRTSSEKTMDGIHLSTVGTPAASRSTTPVQGLRKSANSVEPLREKLELWESNLLVATFQLGNCIGRGQFGSVYKALNLVTGQMVAVKRIKIDGLKDTEMDILMQEVDLLKSLTHPSIVKYEGFIRSSGYLNIILEFVENGSLLTTLKSFGTFPEKLVVAYVVKILEGLVYLHGKEVVHCDLKAANILTTKNGNVKLSDFGVSLNLKVKESDFGAVAGTPNWMAPEVIELKGASPASDIWSLGCTVVEMLTGQPPYAELLPLTTLFRIVEDERPPLPSNLSMDLLDFLCQCFQKDPSLRPSAGALGRHIWIKRNFTSRELKPMDSLPYMKRKSMEPKERLLTAAALEVEGGGIAAKRASTPLGLSSGAPPPAASATAMNVSGRSFRRGSVDSASGYYSSSTVPAPTTPADRHPEFQKGSKAPSQHTFVKSSFAKPVECRLCHDYVKKQAVICQDCSMVFHRKCQFYVGDTCFPGPHLSIFQSPTPAQSVPNMKLLSNGKPPGSSRPSSRASQITLEDRSRSVTPSQAAPTPPPGFFSKRDSTADRTEQHRMMSSPPPPPPSSGTAYRAMSPDGYPHSMDTGVQGQGQGSAQAPRPSSRQSDNSPTSPTLSGLRNLISRPRRFSFSKKSSVAPTAVPGAQSSSTEHPLPTPPTSYTSSPSNMALNGSSHSQAGTPDSNKSSLFAGFSNISQQRQRAQPPVTPPKTLPVPIAMAGGKSGSAGRAYRGREYLPGGPFDPMDEEVHSSINNFGRGHQRPSSITLFSTSAPPVRSEYQVSNGNSSGRSSAASSKYSRESRDTDDGEDDEADQDDHGEIGEMNEEDLEALLIPSVVRSPRSSIDAGKPVAGAGYGLVRSPSISQTLSQQQQDGSRPPSAISFSPSSFTGRVIAPQQQLQQQQPLHYHPGRSQLNNGYHSSGSSSAAMTSSYSSHSNNSSSASSLGSIAALLEEEERQLKELQQQQRHSSQHQQQQRGNSNVNNKMLDVPSGYHLGGTQSSQSHHVGIRTMLGRFSNPSRDTTPTTAIKNNNISQNYNSNNGLLESSYQEKRESLQHLPIPTANKSSSAYGASSRYPLQALNESQQQQNQQQQHHVPVGDHFRSTYGGGIPRKSSNSKMNLSPGGLGGGVGGYLNDHHDRNNMVNTSNSNSSNTHQYPTGRRRSGSVVVGGMDESSLRPSSAAASAAAASAIKSGGKVIRRSIGATLEKDGWD</sequence>
<dbReference type="PROSITE" id="PS00479">
    <property type="entry name" value="ZF_DAG_PE_1"/>
    <property type="match status" value="1"/>
</dbReference>
<gene>
    <name evidence="11" type="ORF">KI688_012842</name>
</gene>
<feature type="region of interest" description="Disordered" evidence="8">
    <location>
        <begin position="953"/>
        <end position="975"/>
    </location>
</feature>
<feature type="compositionally biased region" description="Low complexity" evidence="8">
    <location>
        <begin position="1"/>
        <end position="21"/>
    </location>
</feature>
<feature type="compositionally biased region" description="Polar residues" evidence="8">
    <location>
        <begin position="613"/>
        <end position="625"/>
    </location>
</feature>
<evidence type="ECO:0000256" key="3">
    <source>
        <dbReference type="ARBA" id="ARBA00022741"/>
    </source>
</evidence>
<dbReference type="GO" id="GO:0004709">
    <property type="term" value="F:MAP kinase kinase kinase activity"/>
    <property type="evidence" value="ECO:0007669"/>
    <property type="project" value="TreeGrafter"/>
</dbReference>
<feature type="compositionally biased region" description="Polar residues" evidence="8">
    <location>
        <begin position="131"/>
        <end position="149"/>
    </location>
</feature>
<evidence type="ECO:0000256" key="5">
    <source>
        <dbReference type="ARBA" id="ARBA00022833"/>
    </source>
</evidence>
<organism evidence="11 12">
    <name type="scientific">Linnemannia hyalina</name>
    <dbReference type="NCBI Taxonomy" id="64524"/>
    <lineage>
        <taxon>Eukaryota</taxon>
        <taxon>Fungi</taxon>
        <taxon>Fungi incertae sedis</taxon>
        <taxon>Mucoromycota</taxon>
        <taxon>Mortierellomycotina</taxon>
        <taxon>Mortierellomycetes</taxon>
        <taxon>Mortierellales</taxon>
        <taxon>Mortierellaceae</taxon>
        <taxon>Linnemannia</taxon>
    </lineage>
</organism>
<dbReference type="EMBL" id="JAHRHY010000009">
    <property type="protein sequence ID" value="KAG9066930.1"/>
    <property type="molecule type" value="Genomic_DNA"/>
</dbReference>
<dbReference type="InterPro" id="IPR008271">
    <property type="entry name" value="Ser/Thr_kinase_AS"/>
</dbReference>
<feature type="compositionally biased region" description="Polar residues" evidence="8">
    <location>
        <begin position="1349"/>
        <end position="1360"/>
    </location>
</feature>
<dbReference type="GO" id="GO:0046872">
    <property type="term" value="F:metal ion binding"/>
    <property type="evidence" value="ECO:0007669"/>
    <property type="project" value="UniProtKB-KW"/>
</dbReference>
<feature type="compositionally biased region" description="Acidic residues" evidence="8">
    <location>
        <begin position="1393"/>
        <end position="1402"/>
    </location>
</feature>
<dbReference type="SUPFAM" id="SSF57889">
    <property type="entry name" value="Cysteine-rich domain"/>
    <property type="match status" value="1"/>
</dbReference>
<dbReference type="PANTHER" id="PTHR48016">
    <property type="entry name" value="MAP KINASE KINASE KINASE SSK2-RELATED-RELATED"/>
    <property type="match status" value="1"/>
</dbReference>
<comment type="caution">
    <text evidence="11">The sequence shown here is derived from an EMBL/GenBank/DDBJ whole genome shotgun (WGS) entry which is preliminary data.</text>
</comment>